<dbReference type="GO" id="GO:0032259">
    <property type="term" value="P:methylation"/>
    <property type="evidence" value="ECO:0007669"/>
    <property type="project" value="UniProtKB-KW"/>
</dbReference>
<dbReference type="Proteomes" id="UP001230156">
    <property type="component" value="Unassembled WGS sequence"/>
</dbReference>
<protein>
    <recommendedName>
        <fullName evidence="4">Methyltransferase</fullName>
        <ecNumber evidence="4">2.1.1.-</ecNumber>
    </recommendedName>
</protein>
<sequence length="508" mass="55591">MSREQRPRRERRVQHAINQLPWRNYRNPYSPIQAVTADQLEAIHNASLRILEELGIEFLDDEARVILKQHGAEVQADGTRVRLPRELVLQYVAKAQREFTLHARNPEHNLTFGANHINFGSVASAPNVSDLDRGRRPGNFADYCDLLKLVQTFNVIQFTGGYPVEPADLPPSTRHLDAHHAAITLTDKVWHPYSLGRERIEDAVEMICIARGIDKAQLAREPSLFSIVNSNSPLRLDIPMLQGLMAMARHGQPVVLTPFTLSGAMAPATIAGALAQQNAEALAGIAFIQMVNPGVPCVYGGFTSNVDMKTGAPAFGTPEYTRAALVGGQLARRYGLPYRSSNACAANAVDAQAAYESEMSLWGAVMGHANLILHGAGWMEGGLVASFEKLVVDVELIQSMVEFLQPLIVDEDSLGFEAMKEVGPGGHFFGAAHTLARYEKAFYAPLLSDWRNFENWRLGGALDAAQRANQIWKTALADFAAPTLDPGIDEALRDFVARRKAAGGVKAA</sequence>
<dbReference type="InterPro" id="IPR038601">
    <property type="entry name" value="MttB-like_sf"/>
</dbReference>
<evidence type="ECO:0000313" key="5">
    <source>
        <dbReference type="EMBL" id="MDQ7248305.1"/>
    </source>
</evidence>
<dbReference type="PIRSF" id="PIRSF037567">
    <property type="entry name" value="MTTB_MeTrfase"/>
    <property type="match status" value="1"/>
</dbReference>
<proteinExistence type="inferred from homology"/>
<dbReference type="RefSeq" id="WP_379955758.1">
    <property type="nucleotide sequence ID" value="NZ_JAUYVI010000003.1"/>
</dbReference>
<gene>
    <name evidence="5" type="ORF">Q8A70_11545</name>
</gene>
<comment type="similarity">
    <text evidence="1 4">Belongs to the trimethylamine methyltransferase family.</text>
</comment>
<comment type="caution">
    <text evidence="5">The sequence shown here is derived from an EMBL/GenBank/DDBJ whole genome shotgun (WGS) entry which is preliminary data.</text>
</comment>
<reference evidence="6" key="1">
    <citation type="submission" date="2023-08" db="EMBL/GenBank/DDBJ databases">
        <title>Rhodospirillaceae gen. nov., a novel taxon isolated from the Yangtze River Yuezi River estuary sludge.</title>
        <authorList>
            <person name="Ruan L."/>
        </authorList>
    </citation>
    <scope>NUCLEOTIDE SEQUENCE [LARGE SCALE GENOMIC DNA]</scope>
    <source>
        <strain evidence="6">R-7</strain>
    </source>
</reference>
<organism evidence="5 6">
    <name type="scientific">Dongia sedimenti</name>
    <dbReference type="NCBI Taxonomy" id="3064282"/>
    <lineage>
        <taxon>Bacteria</taxon>
        <taxon>Pseudomonadati</taxon>
        <taxon>Pseudomonadota</taxon>
        <taxon>Alphaproteobacteria</taxon>
        <taxon>Rhodospirillales</taxon>
        <taxon>Dongiaceae</taxon>
        <taxon>Dongia</taxon>
    </lineage>
</organism>
<accession>A0ABU0YKQ0</accession>
<dbReference type="EC" id="2.1.1.-" evidence="4"/>
<dbReference type="Pfam" id="PF06253">
    <property type="entry name" value="MTTB"/>
    <property type="match status" value="1"/>
</dbReference>
<dbReference type="InterPro" id="IPR010426">
    <property type="entry name" value="MTTB_MeTrfase"/>
</dbReference>
<name>A0ABU0YKQ0_9PROT</name>
<evidence type="ECO:0000256" key="4">
    <source>
        <dbReference type="PIRNR" id="PIRNR037567"/>
    </source>
</evidence>
<dbReference type="EMBL" id="JAUYVI010000003">
    <property type="protein sequence ID" value="MDQ7248305.1"/>
    <property type="molecule type" value="Genomic_DNA"/>
</dbReference>
<evidence type="ECO:0000313" key="6">
    <source>
        <dbReference type="Proteomes" id="UP001230156"/>
    </source>
</evidence>
<evidence type="ECO:0000256" key="3">
    <source>
        <dbReference type="ARBA" id="ARBA00022679"/>
    </source>
</evidence>
<keyword evidence="2 5" id="KW-0489">Methyltransferase</keyword>
<evidence type="ECO:0000256" key="2">
    <source>
        <dbReference type="ARBA" id="ARBA00022603"/>
    </source>
</evidence>
<evidence type="ECO:0000256" key="1">
    <source>
        <dbReference type="ARBA" id="ARBA00007137"/>
    </source>
</evidence>
<dbReference type="GO" id="GO:0008168">
    <property type="term" value="F:methyltransferase activity"/>
    <property type="evidence" value="ECO:0007669"/>
    <property type="project" value="UniProtKB-KW"/>
</dbReference>
<keyword evidence="3 4" id="KW-0808">Transferase</keyword>
<dbReference type="Gene3D" id="3.20.20.480">
    <property type="entry name" value="Trimethylamine methyltransferase-like"/>
    <property type="match status" value="1"/>
</dbReference>
<keyword evidence="6" id="KW-1185">Reference proteome</keyword>